<reference evidence="2" key="1">
    <citation type="journal article" date="2020" name="mSystems">
        <title>Genome- and Community-Level Interaction Insights into Carbon Utilization and Element Cycling Functions of Hydrothermarchaeota in Hydrothermal Sediment.</title>
        <authorList>
            <person name="Zhou Z."/>
            <person name="Liu Y."/>
            <person name="Xu W."/>
            <person name="Pan J."/>
            <person name="Luo Z.H."/>
            <person name="Li M."/>
        </authorList>
    </citation>
    <scope>NUCLEOTIDE SEQUENCE [LARGE SCALE GENOMIC DNA]</scope>
    <source>
        <strain evidence="2">SpSt-794</strain>
    </source>
</reference>
<organism evidence="2">
    <name type="scientific">Caldisericum exile</name>
    <dbReference type="NCBI Taxonomy" id="693075"/>
    <lineage>
        <taxon>Bacteria</taxon>
        <taxon>Pseudomonadati</taxon>
        <taxon>Caldisericota/Cryosericota group</taxon>
        <taxon>Caldisericota</taxon>
        <taxon>Caldisericia</taxon>
        <taxon>Caldisericales</taxon>
        <taxon>Caldisericaceae</taxon>
        <taxon>Caldisericum</taxon>
    </lineage>
</organism>
<dbReference type="Pfam" id="PF07977">
    <property type="entry name" value="FabA"/>
    <property type="match status" value="1"/>
</dbReference>
<dbReference type="CDD" id="cd01288">
    <property type="entry name" value="FabZ"/>
    <property type="match status" value="1"/>
</dbReference>
<evidence type="ECO:0000313" key="2">
    <source>
        <dbReference type="EMBL" id="HGW60738.1"/>
    </source>
</evidence>
<dbReference type="EMBL" id="DTHV01000147">
    <property type="protein sequence ID" value="HGW60738.1"/>
    <property type="molecule type" value="Genomic_DNA"/>
</dbReference>
<keyword evidence="1" id="KW-0456">Lyase</keyword>
<sequence>MAYLKIAGEEIKDYLPHREPFLFVDRIEIPVEKIVVGFKTFSSDEPFFKAYLPQESFLPGALIIEACAQVSAFILLAYKNFKDSFGYLVHIENFNFLKKVKPGETLKVISKFMGLRFGIARSRVEAYVNEKLVASGIVSIKIVPHKEV</sequence>
<name>A0A7C4XUW6_9BACT</name>
<protein>
    <submittedName>
        <fullName evidence="2">Beta-hydroxyacyl-ACP dehydratase</fullName>
    </submittedName>
</protein>
<comment type="caution">
    <text evidence="2">The sequence shown here is derived from an EMBL/GenBank/DDBJ whole genome shotgun (WGS) entry which is preliminary data.</text>
</comment>
<dbReference type="PANTHER" id="PTHR30272">
    <property type="entry name" value="3-HYDROXYACYL-[ACYL-CARRIER-PROTEIN] DEHYDRATASE"/>
    <property type="match status" value="1"/>
</dbReference>
<dbReference type="GO" id="GO:0016829">
    <property type="term" value="F:lyase activity"/>
    <property type="evidence" value="ECO:0007669"/>
    <property type="project" value="UniProtKB-KW"/>
</dbReference>
<gene>
    <name evidence="2" type="ORF">ENV82_04845</name>
</gene>
<dbReference type="Gene3D" id="3.10.129.10">
    <property type="entry name" value="Hotdog Thioesterase"/>
    <property type="match status" value="1"/>
</dbReference>
<dbReference type="PANTHER" id="PTHR30272:SF3">
    <property type="entry name" value="(3R)-HYDROXYMYRISTOYL-[ACYL CARRIER PROTEIN] DEHYDRATASE"/>
    <property type="match status" value="1"/>
</dbReference>
<dbReference type="AlphaFoldDB" id="A0A7C4XUW6"/>
<proteinExistence type="predicted"/>
<accession>A0A7C4XUW6</accession>
<evidence type="ECO:0000256" key="1">
    <source>
        <dbReference type="ARBA" id="ARBA00023239"/>
    </source>
</evidence>
<dbReference type="InterPro" id="IPR029069">
    <property type="entry name" value="HotDog_dom_sf"/>
</dbReference>
<dbReference type="SUPFAM" id="SSF54637">
    <property type="entry name" value="Thioesterase/thiol ester dehydrase-isomerase"/>
    <property type="match status" value="1"/>
</dbReference>
<dbReference type="InterPro" id="IPR013114">
    <property type="entry name" value="FabA_FabZ"/>
</dbReference>